<feature type="signal peptide" evidence="1">
    <location>
        <begin position="1"/>
        <end position="18"/>
    </location>
</feature>
<accession>A0AAN6SLQ0</accession>
<evidence type="ECO:0000313" key="3">
    <source>
        <dbReference type="Proteomes" id="UP001303115"/>
    </source>
</evidence>
<sequence length="94" mass="9852">MLRAIFTVALAFAATAIGCEQRCGVNQAQSNGNICTYDCHADSVRSAQLNAANFAGALRQKNYQCSSNAGQVICQKSGNFGGCGDHSWNTGRGC</sequence>
<dbReference type="Proteomes" id="UP001303115">
    <property type="component" value="Unassembled WGS sequence"/>
</dbReference>
<dbReference type="PROSITE" id="PS51257">
    <property type="entry name" value="PROKAR_LIPOPROTEIN"/>
    <property type="match status" value="1"/>
</dbReference>
<feature type="chain" id="PRO_5043019414" evidence="1">
    <location>
        <begin position="19"/>
        <end position="94"/>
    </location>
</feature>
<name>A0AAN6SLQ0_9PEZI</name>
<evidence type="ECO:0000256" key="1">
    <source>
        <dbReference type="SAM" id="SignalP"/>
    </source>
</evidence>
<keyword evidence="3" id="KW-1185">Reference proteome</keyword>
<comment type="caution">
    <text evidence="2">The sequence shown here is derived from an EMBL/GenBank/DDBJ whole genome shotgun (WGS) entry which is preliminary data.</text>
</comment>
<proteinExistence type="predicted"/>
<reference evidence="3" key="1">
    <citation type="journal article" date="2023" name="Mol. Phylogenet. Evol.">
        <title>Genome-scale phylogeny and comparative genomics of the fungal order Sordariales.</title>
        <authorList>
            <person name="Hensen N."/>
            <person name="Bonometti L."/>
            <person name="Westerberg I."/>
            <person name="Brannstrom I.O."/>
            <person name="Guillou S."/>
            <person name="Cros-Aarteil S."/>
            <person name="Calhoun S."/>
            <person name="Haridas S."/>
            <person name="Kuo A."/>
            <person name="Mondo S."/>
            <person name="Pangilinan J."/>
            <person name="Riley R."/>
            <person name="LaButti K."/>
            <person name="Andreopoulos B."/>
            <person name="Lipzen A."/>
            <person name="Chen C."/>
            <person name="Yan M."/>
            <person name="Daum C."/>
            <person name="Ng V."/>
            <person name="Clum A."/>
            <person name="Steindorff A."/>
            <person name="Ohm R.A."/>
            <person name="Martin F."/>
            <person name="Silar P."/>
            <person name="Natvig D.O."/>
            <person name="Lalanne C."/>
            <person name="Gautier V."/>
            <person name="Ament-Velasquez S.L."/>
            <person name="Kruys A."/>
            <person name="Hutchinson M.I."/>
            <person name="Powell A.J."/>
            <person name="Barry K."/>
            <person name="Miller A.N."/>
            <person name="Grigoriev I.V."/>
            <person name="Debuchy R."/>
            <person name="Gladieux P."/>
            <person name="Hiltunen Thoren M."/>
            <person name="Johannesson H."/>
        </authorList>
    </citation>
    <scope>NUCLEOTIDE SEQUENCE [LARGE SCALE GENOMIC DNA]</scope>
    <source>
        <strain evidence="3">CBS 284.82</strain>
    </source>
</reference>
<gene>
    <name evidence="2" type="ORF">C8A01DRAFT_20912</name>
</gene>
<dbReference type="EMBL" id="MU854673">
    <property type="protein sequence ID" value="KAK4031947.1"/>
    <property type="molecule type" value="Genomic_DNA"/>
</dbReference>
<dbReference type="AlphaFoldDB" id="A0AAN6SLQ0"/>
<evidence type="ECO:0000313" key="2">
    <source>
        <dbReference type="EMBL" id="KAK4031947.1"/>
    </source>
</evidence>
<keyword evidence="1" id="KW-0732">Signal</keyword>
<organism evidence="2 3">
    <name type="scientific">Parachaetomium inaequale</name>
    <dbReference type="NCBI Taxonomy" id="2588326"/>
    <lineage>
        <taxon>Eukaryota</taxon>
        <taxon>Fungi</taxon>
        <taxon>Dikarya</taxon>
        <taxon>Ascomycota</taxon>
        <taxon>Pezizomycotina</taxon>
        <taxon>Sordariomycetes</taxon>
        <taxon>Sordariomycetidae</taxon>
        <taxon>Sordariales</taxon>
        <taxon>Chaetomiaceae</taxon>
        <taxon>Parachaetomium</taxon>
    </lineage>
</organism>
<protein>
    <submittedName>
        <fullName evidence="2">Uncharacterized protein</fullName>
    </submittedName>
</protein>